<dbReference type="AlphaFoldDB" id="A0A1I5Q3G3"/>
<keyword evidence="2" id="KW-1185">Reference proteome</keyword>
<dbReference type="RefSeq" id="WP_092013711.1">
    <property type="nucleotide sequence ID" value="NZ_FOXH01000003.1"/>
</dbReference>
<proteinExistence type="predicted"/>
<dbReference type="EMBL" id="FOXH01000003">
    <property type="protein sequence ID" value="SFP40908.1"/>
    <property type="molecule type" value="Genomic_DNA"/>
</dbReference>
<sequence>MSFPIPNTSYNLSKIGYGFYLISIVRELIGKDFPTETDIKRLLIKKGRSEEELQSARQLSRYCDTRSTFLKDAREETLEKVAKIINAEIQDFGLFRKKVSPGLKSYKDLEVYLKMAENYLIGLKGLSNASDGLLFGKLFHLKKNGKAIINLISYNFGEKDTNLPATHFAANSDTRTESLLKQLFTFYGFHLPESTSGINISDNPEIQTYIGIGYFNNEISEWVNRQKSFNDLIEIDKINACFRYYEDSKPVELRANRESNEDYALISRFIINPNKCVFLIGGIEGYGTEKIGEFFKNNWKKVYHLIEGYPDHKIVNLIFKISGVNGTEITLIAIQKYKE</sequence>
<organism evidence="1 2">
    <name type="scientific">Pseudarcicella hirudinis</name>
    <dbReference type="NCBI Taxonomy" id="1079859"/>
    <lineage>
        <taxon>Bacteria</taxon>
        <taxon>Pseudomonadati</taxon>
        <taxon>Bacteroidota</taxon>
        <taxon>Cytophagia</taxon>
        <taxon>Cytophagales</taxon>
        <taxon>Flectobacillaceae</taxon>
        <taxon>Pseudarcicella</taxon>
    </lineage>
</organism>
<evidence type="ECO:0000313" key="2">
    <source>
        <dbReference type="Proteomes" id="UP000199306"/>
    </source>
</evidence>
<dbReference type="Proteomes" id="UP000199306">
    <property type="component" value="Unassembled WGS sequence"/>
</dbReference>
<dbReference type="STRING" id="1079859.SAMN04515674_1034"/>
<gene>
    <name evidence="1" type="ORF">SAMN04515674_1034</name>
</gene>
<protein>
    <submittedName>
        <fullName evidence="1">Uncharacterized protein</fullName>
    </submittedName>
</protein>
<evidence type="ECO:0000313" key="1">
    <source>
        <dbReference type="EMBL" id="SFP40908.1"/>
    </source>
</evidence>
<name>A0A1I5Q3G3_9BACT</name>
<reference evidence="1 2" key="1">
    <citation type="submission" date="2016-10" db="EMBL/GenBank/DDBJ databases">
        <authorList>
            <person name="de Groot N.N."/>
        </authorList>
    </citation>
    <scope>NUCLEOTIDE SEQUENCE [LARGE SCALE GENOMIC DNA]</scope>
    <source>
        <strain evidence="2">E92,LMG 26720,CCM 7988</strain>
    </source>
</reference>
<accession>A0A1I5Q3G3</accession>